<dbReference type="EMBL" id="JANAKD010000186">
    <property type="protein sequence ID" value="KAJ3496481.1"/>
    <property type="molecule type" value="Genomic_DNA"/>
</dbReference>
<evidence type="ECO:0000313" key="1">
    <source>
        <dbReference type="EMBL" id="KAJ3496481.1"/>
    </source>
</evidence>
<name>A0ACC1R122_9HYPO</name>
<reference evidence="1" key="1">
    <citation type="submission" date="2022-07" db="EMBL/GenBank/DDBJ databases">
        <title>Genome Sequence of Lecanicillium saksenae.</title>
        <authorList>
            <person name="Buettner E."/>
        </authorList>
    </citation>
    <scope>NUCLEOTIDE SEQUENCE</scope>
    <source>
        <strain evidence="1">VT-O1</strain>
    </source>
</reference>
<proteinExistence type="predicted"/>
<keyword evidence="2" id="KW-1185">Reference proteome</keyword>
<sequence>MGPQSPSDEVALAAGPVIVKTLEFCFLVSFLLWTNLSASPSCLKNGDTCDYRIRLNWEGRRIKRRTGSDDADESLPSPILFSNEFLVDSSAADTIGVPLQRYATEPSSTNTGPIHYEFEHTLFQDLHRGHDAGLPAVVKKKAKSMDDCFSSDRSPADIRLDINRRNFGQNTISPQSNAAGQSPASTISTIEEAVTSRSVQTDAQMEPYYLDQAHSPSELQWSGGWGNVRASLDYMAVSSPQLSKMATCTSDEMAVKSTWVNPSTVETSDRRSSVDEAGADSVECPARFSHPTQVSYSSAPACNMVWQTSGKPWAMLGDINSTLNGIGSFDTTAGQAATVLQSPLWIPSGGYPQTADSVPKGITPVPDKLKDETNMMEHFVNHTAKVMAPYHSKQANPFSSFLPGIAFQSDILLSLMLAFSGIQKQALHHKHKLTPTVAAHRSQVLRMTEPELRIAEWADDIFPALRLKLSDSSKAVPNDILLSMVLLTSLEKSSPNAFGHSIPWQKHLSLTRSLMDKRLGDHYVQDETDEEFSFIWSWFSYLDTMGQISAGPSIRGLPYQTGPFNLIQRMTVEDEDEFDCSMGFTTRCGQLLIELASHIRRRSTADDEDEEMLQAALDLEDRFKESMTRPVKVCRHLRRNKIEMRSLTEMDAASQAFHWAGIVCLRRRILGRDSGDEEVQDGVQRIWECIQHIRREKEADTACVFPLFIAGCETNEVAQRKMILARLKSAEKSGMRQVKRARKLMEASWREEQPWFDLLQDEFLG</sequence>
<evidence type="ECO:0000313" key="2">
    <source>
        <dbReference type="Proteomes" id="UP001148737"/>
    </source>
</evidence>
<accession>A0ACC1R122</accession>
<gene>
    <name evidence="1" type="ORF">NLG97_g2628</name>
</gene>
<protein>
    <submittedName>
        <fullName evidence="1">Uncharacterized protein</fullName>
    </submittedName>
</protein>
<comment type="caution">
    <text evidence="1">The sequence shown here is derived from an EMBL/GenBank/DDBJ whole genome shotgun (WGS) entry which is preliminary data.</text>
</comment>
<organism evidence="1 2">
    <name type="scientific">Lecanicillium saksenae</name>
    <dbReference type="NCBI Taxonomy" id="468837"/>
    <lineage>
        <taxon>Eukaryota</taxon>
        <taxon>Fungi</taxon>
        <taxon>Dikarya</taxon>
        <taxon>Ascomycota</taxon>
        <taxon>Pezizomycotina</taxon>
        <taxon>Sordariomycetes</taxon>
        <taxon>Hypocreomycetidae</taxon>
        <taxon>Hypocreales</taxon>
        <taxon>Cordycipitaceae</taxon>
        <taxon>Lecanicillium</taxon>
    </lineage>
</organism>
<dbReference type="Proteomes" id="UP001148737">
    <property type="component" value="Unassembled WGS sequence"/>
</dbReference>